<organism evidence="3 4">
    <name type="scientific">Isoalcanivorax pacificus W11-5</name>
    <dbReference type="NCBI Taxonomy" id="391936"/>
    <lineage>
        <taxon>Bacteria</taxon>
        <taxon>Pseudomonadati</taxon>
        <taxon>Pseudomonadota</taxon>
        <taxon>Gammaproteobacteria</taxon>
        <taxon>Oceanospirillales</taxon>
        <taxon>Alcanivoracaceae</taxon>
        <taxon>Isoalcanivorax</taxon>
    </lineage>
</organism>
<dbReference type="KEGG" id="apac:S7S_07190"/>
<reference evidence="3 4" key="1">
    <citation type="journal article" date="2012" name="J. Bacteriol.">
        <title>Genome sequence of an alkane-degrading bacterium, Alcanivorax pacificus type strain W11-5, isolated from deep sea sediment.</title>
        <authorList>
            <person name="Lai Q."/>
            <person name="Shao Z."/>
        </authorList>
    </citation>
    <scope>NUCLEOTIDE SEQUENCE [LARGE SCALE GENOMIC DNA]</scope>
    <source>
        <strain evidence="3 4">W11-5</strain>
    </source>
</reference>
<dbReference type="PANTHER" id="PTHR24321:SF8">
    <property type="entry name" value="ESTRADIOL 17-BETA-DEHYDROGENASE 8-RELATED"/>
    <property type="match status" value="1"/>
</dbReference>
<dbReference type="PRINTS" id="PR00081">
    <property type="entry name" value="GDHRDH"/>
</dbReference>
<evidence type="ECO:0000313" key="3">
    <source>
        <dbReference type="EMBL" id="AJD47854.1"/>
    </source>
</evidence>
<dbReference type="PRINTS" id="PR00080">
    <property type="entry name" value="SDRFAMILY"/>
</dbReference>
<dbReference type="Pfam" id="PF13561">
    <property type="entry name" value="adh_short_C2"/>
    <property type="match status" value="1"/>
</dbReference>
<dbReference type="Gene3D" id="3.40.50.720">
    <property type="entry name" value="NAD(P)-binding Rossmann-like Domain"/>
    <property type="match status" value="1"/>
</dbReference>
<dbReference type="FunFam" id="3.40.50.720:FF:000084">
    <property type="entry name" value="Short-chain dehydrogenase reductase"/>
    <property type="match status" value="1"/>
</dbReference>
<keyword evidence="4" id="KW-1185">Reference proteome</keyword>
<dbReference type="InterPro" id="IPR002347">
    <property type="entry name" value="SDR_fam"/>
</dbReference>
<name>A0A0B4XI58_9GAMM</name>
<dbReference type="InterPro" id="IPR020904">
    <property type="entry name" value="Sc_DH/Rdtase_CS"/>
</dbReference>
<dbReference type="PANTHER" id="PTHR24321">
    <property type="entry name" value="DEHYDROGENASES, SHORT CHAIN"/>
    <property type="match status" value="1"/>
</dbReference>
<dbReference type="InterPro" id="IPR036291">
    <property type="entry name" value="NAD(P)-bd_dom_sf"/>
</dbReference>
<dbReference type="Proteomes" id="UP000006764">
    <property type="component" value="Chromosome"/>
</dbReference>
<protein>
    <submittedName>
        <fullName evidence="3">Oxidoreductase</fullName>
    </submittedName>
</protein>
<dbReference type="SUPFAM" id="SSF51735">
    <property type="entry name" value="NAD(P)-binding Rossmann-fold domains"/>
    <property type="match status" value="1"/>
</dbReference>
<evidence type="ECO:0000256" key="1">
    <source>
        <dbReference type="ARBA" id="ARBA00006484"/>
    </source>
</evidence>
<dbReference type="STRING" id="391936.S7S_07190"/>
<dbReference type="CDD" id="cd05233">
    <property type="entry name" value="SDR_c"/>
    <property type="match status" value="1"/>
</dbReference>
<proteinExistence type="inferred from homology"/>
<dbReference type="AlphaFoldDB" id="A0A0B4XI58"/>
<comment type="similarity">
    <text evidence="1">Belongs to the short-chain dehydrogenases/reductases (SDR) family.</text>
</comment>
<dbReference type="NCBIfam" id="NF005559">
    <property type="entry name" value="PRK07231.1"/>
    <property type="match status" value="1"/>
</dbReference>
<dbReference type="GO" id="GO:0016491">
    <property type="term" value="F:oxidoreductase activity"/>
    <property type="evidence" value="ECO:0007669"/>
    <property type="project" value="UniProtKB-KW"/>
</dbReference>
<dbReference type="EMBL" id="CP004387">
    <property type="protein sequence ID" value="AJD47854.1"/>
    <property type="molecule type" value="Genomic_DNA"/>
</dbReference>
<accession>A0A0B4XI58</accession>
<dbReference type="OrthoDB" id="9786435at2"/>
<evidence type="ECO:0000313" key="4">
    <source>
        <dbReference type="Proteomes" id="UP000006764"/>
    </source>
</evidence>
<keyword evidence="2" id="KW-0560">Oxidoreductase</keyword>
<evidence type="ECO:0000256" key="2">
    <source>
        <dbReference type="ARBA" id="ARBA00023002"/>
    </source>
</evidence>
<sequence>MGGTVRDPLLDFSGHRVLITGAGSGFGALLAQALAERGASLVLGDLQSAPLNALADSLRSQGASVVAQAGDVSSEATCRALVDAAVEQFGGLDSAVNNAGIAHPFISFEHLDEATLDRQFAVNVKGVMFGMKYQIPAIRAQGGGAILNVSSMAGLGGAPKIGAYAAAKHAVIGLTRTAAVEQARHKLRINAICPYYTHTPMVDEGDLSGTDRDAVQAMMAAGSPMKRLGQPAEIVAVMLMLLSPANTFMTGQAVAVDGGVSAF</sequence>
<dbReference type="HOGENOM" id="CLU_010194_1_0_6"/>
<gene>
    <name evidence="3" type="ORF">S7S_07190</name>
</gene>
<dbReference type="PROSITE" id="PS00061">
    <property type="entry name" value="ADH_SHORT"/>
    <property type="match status" value="1"/>
</dbReference>